<dbReference type="Proteomes" id="UP000176662">
    <property type="component" value="Unassembled WGS sequence"/>
</dbReference>
<name>A0A1G2DZT1_9BACT</name>
<keyword evidence="1" id="KW-0812">Transmembrane</keyword>
<evidence type="ECO:0000313" key="3">
    <source>
        <dbReference type="Proteomes" id="UP000176662"/>
    </source>
</evidence>
<gene>
    <name evidence="2" type="ORF">A2Z68_02395</name>
</gene>
<keyword evidence="1" id="KW-1133">Transmembrane helix</keyword>
<keyword evidence="1" id="KW-0472">Membrane</keyword>
<evidence type="ECO:0000256" key="1">
    <source>
        <dbReference type="SAM" id="Phobius"/>
    </source>
</evidence>
<evidence type="ECO:0008006" key="4">
    <source>
        <dbReference type="Google" id="ProtNLM"/>
    </source>
</evidence>
<sequence length="131" mass="15292">MSKEEWEKELLEDKIPPEPFEIEIQKTPEIFEGKYFIVFFTTDKQTGIDYYQIKEGTGEWQIAESPYLLKGQSLKSIIQIKAVDKAGNERMVEYIPSSKIFFFSGIAILVLVLVAIIFYVGYLRKRKKNKI</sequence>
<comment type="caution">
    <text evidence="2">The sequence shown here is derived from an EMBL/GenBank/DDBJ whole genome shotgun (WGS) entry which is preliminary data.</text>
</comment>
<accession>A0A1G2DZT1</accession>
<proteinExistence type="predicted"/>
<reference evidence="2 3" key="1">
    <citation type="journal article" date="2016" name="Nat. Commun.">
        <title>Thousands of microbial genomes shed light on interconnected biogeochemical processes in an aquifer system.</title>
        <authorList>
            <person name="Anantharaman K."/>
            <person name="Brown C.T."/>
            <person name="Hug L.A."/>
            <person name="Sharon I."/>
            <person name="Castelle C.J."/>
            <person name="Probst A.J."/>
            <person name="Thomas B.C."/>
            <person name="Singh A."/>
            <person name="Wilkins M.J."/>
            <person name="Karaoz U."/>
            <person name="Brodie E.L."/>
            <person name="Williams K.H."/>
            <person name="Hubbard S.S."/>
            <person name="Banfield J.F."/>
        </authorList>
    </citation>
    <scope>NUCLEOTIDE SEQUENCE [LARGE SCALE GENOMIC DNA]</scope>
</reference>
<evidence type="ECO:0000313" key="2">
    <source>
        <dbReference type="EMBL" id="OGZ19096.1"/>
    </source>
</evidence>
<feature type="transmembrane region" description="Helical" evidence="1">
    <location>
        <begin position="100"/>
        <end position="122"/>
    </location>
</feature>
<dbReference type="EMBL" id="MHLX01000017">
    <property type="protein sequence ID" value="OGZ19096.1"/>
    <property type="molecule type" value="Genomic_DNA"/>
</dbReference>
<protein>
    <recommendedName>
        <fullName evidence="4">Ig-like domain-containing protein</fullName>
    </recommendedName>
</protein>
<dbReference type="AlphaFoldDB" id="A0A1G2DZT1"/>
<organism evidence="2 3">
    <name type="scientific">Candidatus Nealsonbacteria bacterium RBG_13_38_11</name>
    <dbReference type="NCBI Taxonomy" id="1801662"/>
    <lineage>
        <taxon>Bacteria</taxon>
        <taxon>Candidatus Nealsoniibacteriota</taxon>
    </lineage>
</organism>